<organism evidence="1 2">
    <name type="scientific">Schleiferilactobacillus harbinensis</name>
    <dbReference type="NCBI Taxonomy" id="304207"/>
    <lineage>
        <taxon>Bacteria</taxon>
        <taxon>Bacillati</taxon>
        <taxon>Bacillota</taxon>
        <taxon>Bacilli</taxon>
        <taxon>Lactobacillales</taxon>
        <taxon>Lactobacillaceae</taxon>
        <taxon>Schleiferilactobacillus</taxon>
    </lineage>
</organism>
<evidence type="ECO:0000313" key="1">
    <source>
        <dbReference type="EMBL" id="QFR23102.1"/>
    </source>
</evidence>
<dbReference type="KEGG" id="lhb:D1010_06615"/>
<name>A0A5P8M3L8_9LACO</name>
<dbReference type="RefSeq" id="WP_152260528.1">
    <property type="nucleotide sequence ID" value="NZ_CP045143.1"/>
</dbReference>
<accession>A0A5P8M3L8</accession>
<reference evidence="1 2" key="1">
    <citation type="submission" date="2019-10" db="EMBL/GenBank/DDBJ databases">
        <title>The completed genome of Lactobacillus harbinensis M1.</title>
        <authorList>
            <person name="Zheng Y."/>
        </authorList>
    </citation>
    <scope>NUCLEOTIDE SEQUENCE [LARGE SCALE GENOMIC DNA]</scope>
    <source>
        <strain evidence="1 2">M1</strain>
    </source>
</reference>
<proteinExistence type="predicted"/>
<dbReference type="EMBL" id="CP045143">
    <property type="protein sequence ID" value="QFR23102.1"/>
    <property type="molecule type" value="Genomic_DNA"/>
</dbReference>
<evidence type="ECO:0000313" key="2">
    <source>
        <dbReference type="Proteomes" id="UP000326779"/>
    </source>
</evidence>
<dbReference type="Pfam" id="PF05119">
    <property type="entry name" value="Terminase_4"/>
    <property type="match status" value="1"/>
</dbReference>
<sequence length="150" mass="16658">MAGKYKILQMSKGNLTKKQQDAKLQAEFLAADGLAPLQVSPPNHLDPIAKNEYKRIIKSLGKLPLRNLDRGELELYCTWYSIYKRADLAMSAALAEDNQDDYYSYVGILNKATAAIKGLAGDLGLNVNSRMAMNMPKEPKETQSLTDMFG</sequence>
<gene>
    <name evidence="1" type="ORF">D1010_06615</name>
</gene>
<dbReference type="AlphaFoldDB" id="A0A5P8M3L8"/>
<dbReference type="Proteomes" id="UP000326779">
    <property type="component" value="Chromosome"/>
</dbReference>
<protein>
    <submittedName>
        <fullName evidence="1">Terminase</fullName>
    </submittedName>
</protein>
<dbReference type="InterPro" id="IPR006448">
    <property type="entry name" value="Phage_term_ssu_P27"/>
</dbReference>